<dbReference type="AlphaFoldDB" id="A0A219T3Y7"/>
<dbReference type="InterPro" id="IPR055020">
    <property type="entry name" value="AvrPiz-t"/>
</dbReference>
<proteinExistence type="predicted"/>
<dbReference type="Pfam" id="PF22347">
    <property type="entry name" value="AvrPiz-t"/>
    <property type="match status" value="1"/>
</dbReference>
<organism evidence="2">
    <name type="scientific">Pyricularia oryzae</name>
    <name type="common">Rice blast fungus</name>
    <name type="synonym">Magnaporthe oryzae</name>
    <dbReference type="NCBI Taxonomy" id="318829"/>
    <lineage>
        <taxon>Eukaryota</taxon>
        <taxon>Fungi</taxon>
        <taxon>Dikarya</taxon>
        <taxon>Ascomycota</taxon>
        <taxon>Pezizomycotina</taxon>
        <taxon>Sordariomycetes</taxon>
        <taxon>Sordariomycetidae</taxon>
        <taxon>Magnaporthales</taxon>
        <taxon>Pyriculariaceae</taxon>
        <taxon>Pyricularia</taxon>
    </lineage>
</organism>
<feature type="chain" id="PRO_5012103656" evidence="1">
    <location>
        <begin position="19"/>
        <end position="108"/>
    </location>
</feature>
<dbReference type="Gene3D" id="2.60.320.40">
    <property type="match status" value="1"/>
</dbReference>
<sequence length="108" mass="11697">MQFSTIITVCLFTGLASASFVQCNHHLLYNGRHWGTIREKAGWAVRFYEEKPGQPKRLVAICKNASPVHCNYLKCTNLAAGLSAGTSTDVLSSGTVGSIGNDPQAQRQ</sequence>
<feature type="signal peptide" evidence="1">
    <location>
        <begin position="1"/>
        <end position="18"/>
    </location>
</feature>
<keyword evidence="1" id="KW-0732">Signal</keyword>
<dbReference type="EMBL" id="KX459419">
    <property type="protein sequence ID" value="ANQ90782.1"/>
    <property type="molecule type" value="Genomic_DNA"/>
</dbReference>
<protein>
    <submittedName>
        <fullName evidence="2">AvrPiz-t protein</fullName>
    </submittedName>
</protein>
<evidence type="ECO:0000256" key="1">
    <source>
        <dbReference type="SAM" id="SignalP"/>
    </source>
</evidence>
<dbReference type="SMR" id="A0A219T3Y7"/>
<evidence type="ECO:0000313" key="2">
    <source>
        <dbReference type="EMBL" id="ANQ90782.1"/>
    </source>
</evidence>
<reference evidence="2" key="1">
    <citation type="submission" date="2016-06" db="EMBL/GenBank/DDBJ databases">
        <title>Cloning and sequence analysis of AvrPiz-t gene from Magnaporthe oryzae from Sarawak isolates.</title>
        <authorList>
            <person name="Jee M.S."/>
        </authorList>
    </citation>
    <scope>NUCLEOTIDE SEQUENCE</scope>
    <source>
        <strain evidence="2">7'</strain>
    </source>
</reference>
<name>A0A219T3Y7_PYROR</name>
<accession>A0A219T3Y7</accession>